<comment type="caution">
    <text evidence="5">The sequence shown here is derived from an EMBL/GenBank/DDBJ whole genome shotgun (WGS) entry which is preliminary data.</text>
</comment>
<name>A0A918WRG9_STRCJ</name>
<organism evidence="5 6">
    <name type="scientific">Streptomyces cinnamoneus</name>
    <name type="common">Streptoverticillium cinnamoneum</name>
    <dbReference type="NCBI Taxonomy" id="53446"/>
    <lineage>
        <taxon>Bacteria</taxon>
        <taxon>Bacillati</taxon>
        <taxon>Actinomycetota</taxon>
        <taxon>Actinomycetes</taxon>
        <taxon>Kitasatosporales</taxon>
        <taxon>Streptomycetaceae</taxon>
        <taxon>Streptomyces</taxon>
        <taxon>Streptomyces cinnamoneus group</taxon>
    </lineage>
</organism>
<dbReference type="InterPro" id="IPR046342">
    <property type="entry name" value="CBS_dom_sf"/>
</dbReference>
<dbReference type="SUPFAM" id="SSF54631">
    <property type="entry name" value="CBS-domain pair"/>
    <property type="match status" value="1"/>
</dbReference>
<evidence type="ECO:0000259" key="4">
    <source>
        <dbReference type="PROSITE" id="PS51371"/>
    </source>
</evidence>
<evidence type="ECO:0000259" key="3">
    <source>
        <dbReference type="PROSITE" id="PS50914"/>
    </source>
</evidence>
<evidence type="ECO:0008006" key="7">
    <source>
        <dbReference type="Google" id="ProtNLM"/>
    </source>
</evidence>
<reference evidence="5" key="1">
    <citation type="journal article" date="2014" name="Int. J. Syst. Evol. Microbiol.">
        <title>Complete genome sequence of Corynebacterium casei LMG S-19264T (=DSM 44701T), isolated from a smear-ripened cheese.</title>
        <authorList>
            <consortium name="US DOE Joint Genome Institute (JGI-PGF)"/>
            <person name="Walter F."/>
            <person name="Albersmeier A."/>
            <person name="Kalinowski J."/>
            <person name="Ruckert C."/>
        </authorList>
    </citation>
    <scope>NUCLEOTIDE SEQUENCE</scope>
    <source>
        <strain evidence="5">JCM 4633</strain>
    </source>
</reference>
<dbReference type="Pfam" id="PF00571">
    <property type="entry name" value="CBS"/>
    <property type="match status" value="2"/>
</dbReference>
<accession>A0A918WRG9</accession>
<dbReference type="EMBL" id="BMVB01000024">
    <property type="protein sequence ID" value="GHC67903.1"/>
    <property type="molecule type" value="Genomic_DNA"/>
</dbReference>
<dbReference type="InterPro" id="IPR051257">
    <property type="entry name" value="Diverse_CBS-Domain"/>
</dbReference>
<feature type="domain" description="CBS" evidence="4">
    <location>
        <begin position="11"/>
        <end position="68"/>
    </location>
</feature>
<proteinExistence type="predicted"/>
<dbReference type="CDD" id="cd04586">
    <property type="entry name" value="CBS_pair_BON_assoc"/>
    <property type="match status" value="1"/>
</dbReference>
<dbReference type="Proteomes" id="UP000646244">
    <property type="component" value="Unassembled WGS sequence"/>
</dbReference>
<evidence type="ECO:0000313" key="5">
    <source>
        <dbReference type="EMBL" id="GHC67903.1"/>
    </source>
</evidence>
<dbReference type="PANTHER" id="PTHR43080">
    <property type="entry name" value="CBS DOMAIN-CONTAINING PROTEIN CBSX3, MITOCHONDRIAL"/>
    <property type="match status" value="1"/>
</dbReference>
<feature type="domain" description="CBS" evidence="4">
    <location>
        <begin position="93"/>
        <end position="150"/>
    </location>
</feature>
<gene>
    <name evidence="5" type="ORF">GCM10010507_52620</name>
</gene>
<evidence type="ECO:0000256" key="1">
    <source>
        <dbReference type="ARBA" id="ARBA00023122"/>
    </source>
</evidence>
<evidence type="ECO:0000256" key="2">
    <source>
        <dbReference type="PROSITE-ProRule" id="PRU00703"/>
    </source>
</evidence>
<dbReference type="Gene3D" id="3.10.580.10">
    <property type="entry name" value="CBS-domain"/>
    <property type="match status" value="1"/>
</dbReference>
<dbReference type="PROSITE" id="PS51371">
    <property type="entry name" value="CBS"/>
    <property type="match status" value="2"/>
</dbReference>
<dbReference type="InterPro" id="IPR017080">
    <property type="entry name" value="UCP036990_CBS_BON"/>
</dbReference>
<dbReference type="InterPro" id="IPR007055">
    <property type="entry name" value="BON_dom"/>
</dbReference>
<dbReference type="Gene3D" id="3.30.1340.30">
    <property type="match status" value="1"/>
</dbReference>
<protein>
    <recommendedName>
        <fullName evidence="7">Inosine-5'-monophosphate dehydrogenase</fullName>
    </recommendedName>
</protein>
<dbReference type="Pfam" id="PF04972">
    <property type="entry name" value="BON"/>
    <property type="match status" value="1"/>
</dbReference>
<evidence type="ECO:0000313" key="6">
    <source>
        <dbReference type="Proteomes" id="UP000646244"/>
    </source>
</evidence>
<dbReference type="PANTHER" id="PTHR43080:SF29">
    <property type="entry name" value="OS02G0818000 PROTEIN"/>
    <property type="match status" value="1"/>
</dbReference>
<feature type="domain" description="BON" evidence="3">
    <location>
        <begin position="146"/>
        <end position="215"/>
    </location>
</feature>
<dbReference type="SMART" id="SM00116">
    <property type="entry name" value="CBS"/>
    <property type="match status" value="2"/>
</dbReference>
<dbReference type="AlphaFoldDB" id="A0A918WRG9"/>
<keyword evidence="1 2" id="KW-0129">CBS domain</keyword>
<dbReference type="InterPro" id="IPR000644">
    <property type="entry name" value="CBS_dom"/>
</dbReference>
<dbReference type="PIRSF" id="PIRSF036990">
    <property type="entry name" value="UCP036990_CBS_BON"/>
    <property type="match status" value="1"/>
</dbReference>
<dbReference type="PROSITE" id="PS50914">
    <property type="entry name" value="BON"/>
    <property type="match status" value="1"/>
</dbReference>
<reference evidence="5" key="2">
    <citation type="submission" date="2020-09" db="EMBL/GenBank/DDBJ databases">
        <authorList>
            <person name="Sun Q."/>
            <person name="Ohkuma M."/>
        </authorList>
    </citation>
    <scope>NUCLEOTIDE SEQUENCE</scope>
    <source>
        <strain evidence="5">JCM 4633</strain>
    </source>
</reference>
<sequence>MLQHRTVGDLMTHSVVRVQRGTLFTEIVHVLHEHDITAVPVVDAEDRPVGVVSEADLLAKASRQPDPAGLFELDPAGPLAGPKHAATTAEGLMTSPAICARPEWSVVEAARAMEEHRVKRLPVIDDTGRLVGLVSRGDLLRVFLRTDRAIREEIIEDVLVRTLREPPSAVGVEVTNGQVRLSGSVRRRSLVPVLVQLCQSVDGVVSVDHHLSAEAEDTEAGDAARGE</sequence>